<dbReference type="InterPro" id="IPR000073">
    <property type="entry name" value="AB_hydrolase_1"/>
</dbReference>
<feature type="domain" description="AB hydrolase-1" evidence="1">
    <location>
        <begin position="66"/>
        <end position="301"/>
    </location>
</feature>
<dbReference type="KEGG" id="acad:UA74_11605"/>
<protein>
    <submittedName>
        <fullName evidence="2">Lysophospholipase</fullName>
    </submittedName>
</protein>
<name>A0AAC9LBN9_9PSEU</name>
<dbReference type="PANTHER" id="PTHR43689">
    <property type="entry name" value="HYDROLASE"/>
    <property type="match status" value="1"/>
</dbReference>
<evidence type="ECO:0000313" key="2">
    <source>
        <dbReference type="EMBL" id="APU14381.1"/>
    </source>
</evidence>
<sequence length="330" mass="36130">MIFPMRVVGASVPSKTTGVHDDYLALLPDELCPDPLPARRTTWWRWRDMDVHVERVGEPDAPRRALLLHGAGGNAAAMWPIAAQLAGRGVELVVPDLPGFGRTRTPRRGAVRLRDWIDLAGDLLRAERRDDARPLTLIGASMSGMIAYEVAVRTGLADRVVVTCLVDSRDARVRRKAARAPWLGAVARPVLRWAAGPFARVELPLHLLVNMRAMSNIPALVDLVLRDRSGGGNRMPLGFVRSFLDAVPSVEPELVTAPEFVLAHPAADSWTPVELSLPFFERLAAPRRLVLLPDAGHFPIEPAGMRMLVDLLAEDPRSADATGSRPSDRP</sequence>
<gene>
    <name evidence="2" type="ORF">UA74_11605</name>
</gene>
<dbReference type="GO" id="GO:0003824">
    <property type="term" value="F:catalytic activity"/>
    <property type="evidence" value="ECO:0007669"/>
    <property type="project" value="UniProtKB-ARBA"/>
</dbReference>
<dbReference type="PANTHER" id="PTHR43689:SF8">
    <property type="entry name" value="ALPHA_BETA-HYDROLASES SUPERFAMILY PROTEIN"/>
    <property type="match status" value="1"/>
</dbReference>
<organism evidence="2 3">
    <name type="scientific">Actinoalloteichus fjordicus</name>
    <dbReference type="NCBI Taxonomy" id="1612552"/>
    <lineage>
        <taxon>Bacteria</taxon>
        <taxon>Bacillati</taxon>
        <taxon>Actinomycetota</taxon>
        <taxon>Actinomycetes</taxon>
        <taxon>Pseudonocardiales</taxon>
        <taxon>Pseudonocardiaceae</taxon>
        <taxon>Actinoalloteichus</taxon>
    </lineage>
</organism>
<dbReference type="EMBL" id="CP016076">
    <property type="protein sequence ID" value="APU14381.1"/>
    <property type="molecule type" value="Genomic_DNA"/>
</dbReference>
<dbReference type="InterPro" id="IPR029058">
    <property type="entry name" value="AB_hydrolase_fold"/>
</dbReference>
<keyword evidence="3" id="KW-1185">Reference proteome</keyword>
<dbReference type="Proteomes" id="UP000185511">
    <property type="component" value="Chromosome"/>
</dbReference>
<dbReference type="AlphaFoldDB" id="A0AAC9LBN9"/>
<dbReference type="Gene3D" id="3.40.50.1820">
    <property type="entry name" value="alpha/beta hydrolase"/>
    <property type="match status" value="1"/>
</dbReference>
<accession>A0AAC9LBN9</accession>
<evidence type="ECO:0000313" key="3">
    <source>
        <dbReference type="Proteomes" id="UP000185511"/>
    </source>
</evidence>
<dbReference type="SUPFAM" id="SSF53474">
    <property type="entry name" value="alpha/beta-Hydrolases"/>
    <property type="match status" value="1"/>
</dbReference>
<reference evidence="3" key="1">
    <citation type="submission" date="2016-06" db="EMBL/GenBank/DDBJ databases">
        <title>Complete genome sequence of Actinoalloteichus fjordicus DSM 46855 (=ADI127-17), type strain of the new species Actinoalloteichus fjordicus.</title>
        <authorList>
            <person name="Ruckert C."/>
            <person name="Nouioui I."/>
            <person name="Willmese J."/>
            <person name="van Wezel G."/>
            <person name="Klenk H.-P."/>
            <person name="Kalinowski J."/>
            <person name="Zotchev S.B."/>
        </authorList>
    </citation>
    <scope>NUCLEOTIDE SEQUENCE [LARGE SCALE GENOMIC DNA]</scope>
    <source>
        <strain evidence="3">ADI127-7</strain>
    </source>
</reference>
<evidence type="ECO:0000259" key="1">
    <source>
        <dbReference type="Pfam" id="PF12697"/>
    </source>
</evidence>
<dbReference type="Pfam" id="PF12697">
    <property type="entry name" value="Abhydrolase_6"/>
    <property type="match status" value="1"/>
</dbReference>
<proteinExistence type="predicted"/>